<protein>
    <recommendedName>
        <fullName evidence="3">Glycosyl transferase family 2</fullName>
    </recommendedName>
</protein>
<dbReference type="Proteomes" id="UP000023430">
    <property type="component" value="Unassembled WGS sequence"/>
</dbReference>
<evidence type="ECO:0000313" key="1">
    <source>
        <dbReference type="EMBL" id="ETX29500.1"/>
    </source>
</evidence>
<dbReference type="RefSeq" id="WP_051491861.1">
    <property type="nucleotide sequence ID" value="NZ_JAME01000009.1"/>
</dbReference>
<dbReference type="AlphaFoldDB" id="X7F9N1"/>
<dbReference type="Pfam" id="PF13704">
    <property type="entry name" value="Glyco_tranf_2_4"/>
    <property type="match status" value="1"/>
</dbReference>
<reference evidence="1 2" key="1">
    <citation type="submission" date="2014-01" db="EMBL/GenBank/DDBJ databases">
        <title>Roseivivax isoporae LMG 25204 Genome Sequencing.</title>
        <authorList>
            <person name="Lai Q."/>
            <person name="Li G."/>
            <person name="Shao Z."/>
        </authorList>
    </citation>
    <scope>NUCLEOTIDE SEQUENCE [LARGE SCALE GENOMIC DNA]</scope>
    <source>
        <strain evidence="1 2">LMG 25204</strain>
    </source>
</reference>
<dbReference type="EMBL" id="JAME01000009">
    <property type="protein sequence ID" value="ETX29500.1"/>
    <property type="molecule type" value="Genomic_DNA"/>
</dbReference>
<dbReference type="STRING" id="1449351.RISW2_23475"/>
<dbReference type="eggNOG" id="ENOG502ZYXE">
    <property type="taxonomic scope" value="Bacteria"/>
</dbReference>
<keyword evidence="2" id="KW-1185">Reference proteome</keyword>
<comment type="caution">
    <text evidence="1">The sequence shown here is derived from an EMBL/GenBank/DDBJ whole genome shotgun (WGS) entry which is preliminary data.</text>
</comment>
<gene>
    <name evidence="1" type="ORF">RISW2_23475</name>
</gene>
<name>X7F9N1_9RHOB</name>
<evidence type="ECO:0000313" key="2">
    <source>
        <dbReference type="Proteomes" id="UP000023430"/>
    </source>
</evidence>
<accession>X7F9N1</accession>
<organism evidence="1 2">
    <name type="scientific">Roseivivax isoporae LMG 25204</name>
    <dbReference type="NCBI Taxonomy" id="1449351"/>
    <lineage>
        <taxon>Bacteria</taxon>
        <taxon>Pseudomonadati</taxon>
        <taxon>Pseudomonadota</taxon>
        <taxon>Alphaproteobacteria</taxon>
        <taxon>Rhodobacterales</taxon>
        <taxon>Roseobacteraceae</taxon>
        <taxon>Roseivivax</taxon>
    </lineage>
</organism>
<evidence type="ECO:0008006" key="3">
    <source>
        <dbReference type="Google" id="ProtNLM"/>
    </source>
</evidence>
<proteinExistence type="predicted"/>
<dbReference type="OrthoDB" id="7834507at2"/>
<sequence>MTHPSETGTAAIDTFLALWEARRDPFAPAPGEGLPPADADLAALVAPRVGDPDADPAEAPPFRSDFHRKRHALRRAFTGQSELAFLNAFLIAHLRKRSWPDEAPVLFRRIWAEQAGPLLDSLDPRWLVSSMATFGDHGATPRERSLGLSLHALFSTMKIYESERLYSGFPPERAFAIGDMAKATLPLEMDGVSLTSSGIDANLLARLWSEASEDAVAGPLARALLERVVEDERSVFRRLATMRQRRARKIESDRSGPLPNVAPAPFRAHAQDAQALRWGLVATAKAPAAAILRFVAHHLDCGATGIRLYLDAPNPEAEARLAAHPRVTTIRCDDAYWQARGVQRPEEHQLRQVVNATHAMEATADTFDWIGHVDVDEMLLPARPVAEALAALRSGIAVARMVPAELLSRRDGTVRHFKLPRNADLQGRDVLRALYPTFGDHLEHGFLSHTNGKIFVRTGIPDAKLGIHRLRWQGRGVTNRALLAGVHVGHLHAPSFEAFRAHLDFRRARGCYRPKRRDRAPMPLHELLDFLSTQEGDAGLRQFYDEVCSDRDDLRATLAAQGLLLSHPLDLEGALARHFPDAA</sequence>